<reference evidence="3 4" key="1">
    <citation type="submission" date="2019-02" db="EMBL/GenBank/DDBJ databases">
        <authorList>
            <consortium name="Pathogen Informatics"/>
        </authorList>
    </citation>
    <scope>NUCLEOTIDE SEQUENCE [LARGE SCALE GENOMIC DNA]</scope>
    <source>
        <strain evidence="3 4">3012STDY7089603</strain>
    </source>
</reference>
<dbReference type="AlphaFoldDB" id="A0A8H2M7S7"/>
<sequence length="475" mass="53691">MKKDAQMPKYGMRKLSIGFVSCLLGLTLVAGLVPGQAYASSKTELAKMTEVKEDKESFDHRVKEAKEALKKYMDTLDPAVLDNPAIHYKNDQVKGQVKAAIQRAKDLLADDKIDQAKLEEMEKIPFKNVDGKKSGLFRDFTHKALVDFEVLGDRDQENPHNKKKYTTLKDNKIRIKTNLKEAKKMGESDKVFLKLNYVKDQDYKDQKIDALSSSTPKYKKQELPLGDYSVKAVDQGYEITIHKLPEACKFIKPIVMVKLADKTYFENGDLVFASLEKSDQKAEKAKYEKYIYGYEDQSFRPEGKISRAEAASMIAHLAGLDLTDQSKVNFKDTPSAWYNAAIHAMVKKDLMLADKDGNFRPNDPITRGEFARALAGIDKKSDKKAPFADIKGHEFEEAINQAYGNGHIVGYPDGSFKPNGQIQRAEAVTILNHYDGRIKDQKDLLKEAKDLKTFKDVKEGYWAYVQVVLAANSFK</sequence>
<comment type="caution">
    <text evidence="3">The sequence shown here is derived from an EMBL/GenBank/DDBJ whole genome shotgun (WGS) entry which is preliminary data.</text>
</comment>
<dbReference type="InterPro" id="IPR001119">
    <property type="entry name" value="SLH_dom"/>
</dbReference>
<proteinExistence type="predicted"/>
<feature type="domain" description="SLH" evidence="2">
    <location>
        <begin position="382"/>
        <end position="445"/>
    </location>
</feature>
<keyword evidence="1" id="KW-0175">Coiled coil</keyword>
<dbReference type="InterPro" id="IPR051465">
    <property type="entry name" value="Cell_Envelope_Struct_Comp"/>
</dbReference>
<organism evidence="3 4">
    <name type="scientific">Urinicoccus massiliensis</name>
    <dbReference type="NCBI Taxonomy" id="1723382"/>
    <lineage>
        <taxon>Bacteria</taxon>
        <taxon>Bacillati</taxon>
        <taxon>Bacillota</taxon>
        <taxon>Tissierellia</taxon>
        <taxon>Tissierellales</taxon>
        <taxon>Peptoniphilaceae</taxon>
        <taxon>Urinicoccus</taxon>
    </lineage>
</organism>
<dbReference type="Pfam" id="PF00395">
    <property type="entry name" value="SLH"/>
    <property type="match status" value="3"/>
</dbReference>
<dbReference type="RefSeq" id="WP_165478583.1">
    <property type="nucleotide sequence ID" value="NZ_CAACYI010000001.1"/>
</dbReference>
<evidence type="ECO:0000256" key="1">
    <source>
        <dbReference type="SAM" id="Coils"/>
    </source>
</evidence>
<dbReference type="Proteomes" id="UP000377798">
    <property type="component" value="Unassembled WGS sequence"/>
</dbReference>
<name>A0A8H2M7S7_9FIRM</name>
<feature type="coiled-coil region" evidence="1">
    <location>
        <begin position="48"/>
        <end position="75"/>
    </location>
</feature>
<dbReference type="EMBL" id="CAACYI010000001">
    <property type="protein sequence ID" value="VFB15870.1"/>
    <property type="molecule type" value="Genomic_DNA"/>
</dbReference>
<dbReference type="PANTHER" id="PTHR43308:SF5">
    <property type="entry name" value="S-LAYER PROTEIN _ PEPTIDOGLYCAN ENDO-BETA-N-ACETYLGLUCOSAMINIDASE"/>
    <property type="match status" value="1"/>
</dbReference>
<evidence type="ECO:0000313" key="3">
    <source>
        <dbReference type="EMBL" id="VFB15870.1"/>
    </source>
</evidence>
<feature type="domain" description="SLH" evidence="2">
    <location>
        <begin position="262"/>
        <end position="324"/>
    </location>
</feature>
<gene>
    <name evidence="3" type="primary">ctc_3</name>
    <name evidence="3" type="ORF">NCTC13150_00379</name>
</gene>
<dbReference type="PROSITE" id="PS51272">
    <property type="entry name" value="SLH"/>
    <property type="match status" value="3"/>
</dbReference>
<evidence type="ECO:0000313" key="4">
    <source>
        <dbReference type="Proteomes" id="UP000377798"/>
    </source>
</evidence>
<dbReference type="PANTHER" id="PTHR43308">
    <property type="entry name" value="OUTER MEMBRANE PROTEIN ALPHA-RELATED"/>
    <property type="match status" value="1"/>
</dbReference>
<evidence type="ECO:0000259" key="2">
    <source>
        <dbReference type="PROSITE" id="PS51272"/>
    </source>
</evidence>
<keyword evidence="4" id="KW-1185">Reference proteome</keyword>
<protein>
    <submittedName>
        <fullName evidence="3">Parasporal protein</fullName>
    </submittedName>
</protein>
<accession>A0A8H2M7S7</accession>
<feature type="domain" description="SLH" evidence="2">
    <location>
        <begin position="325"/>
        <end position="381"/>
    </location>
</feature>